<dbReference type="EMBL" id="BAAFJT010000005">
    <property type="protein sequence ID" value="GAB0190564.1"/>
    <property type="molecule type" value="Genomic_DNA"/>
</dbReference>
<comment type="caution">
    <text evidence="1">The sequence shown here is derived from an EMBL/GenBank/DDBJ whole genome shotgun (WGS) entry which is preliminary data.</text>
</comment>
<gene>
    <name evidence="1" type="ORF">GRJ2_001521700</name>
</gene>
<reference evidence="1 2" key="1">
    <citation type="submission" date="2024-06" db="EMBL/GenBank/DDBJ databases">
        <title>The draft genome of Grus japonensis, version 3.</title>
        <authorList>
            <person name="Nabeshima K."/>
            <person name="Suzuki S."/>
            <person name="Onuma M."/>
        </authorList>
    </citation>
    <scope>NUCLEOTIDE SEQUENCE [LARGE SCALE GENOMIC DNA]</scope>
    <source>
        <strain evidence="1 2">451A</strain>
    </source>
</reference>
<proteinExistence type="predicted"/>
<accession>A0ABC9WYW4</accession>
<organism evidence="1 2">
    <name type="scientific">Grus japonensis</name>
    <name type="common">Japanese crane</name>
    <name type="synonym">Red-crowned crane</name>
    <dbReference type="NCBI Taxonomy" id="30415"/>
    <lineage>
        <taxon>Eukaryota</taxon>
        <taxon>Metazoa</taxon>
        <taxon>Chordata</taxon>
        <taxon>Craniata</taxon>
        <taxon>Vertebrata</taxon>
        <taxon>Euteleostomi</taxon>
        <taxon>Archelosauria</taxon>
        <taxon>Archosauria</taxon>
        <taxon>Dinosauria</taxon>
        <taxon>Saurischia</taxon>
        <taxon>Theropoda</taxon>
        <taxon>Coelurosauria</taxon>
        <taxon>Aves</taxon>
        <taxon>Neognathae</taxon>
        <taxon>Neoaves</taxon>
        <taxon>Gruiformes</taxon>
        <taxon>Gruidae</taxon>
        <taxon>Grus</taxon>
    </lineage>
</organism>
<protein>
    <submittedName>
        <fullName evidence="1">Uncharacterized protein</fullName>
    </submittedName>
</protein>
<sequence>MDLLEQVQRRAMKMIRGLDHLSYEDKLRELGWFILEKRRLWGDLSAAFQYLMGPTRKLERDSLQGHVVIGQVTSIRNGNVHNLLSYIMIEHNTQNKSYGVISNGVLRHTTGTGQIIPTGSII</sequence>
<dbReference type="Proteomes" id="UP001623348">
    <property type="component" value="Unassembled WGS sequence"/>
</dbReference>
<dbReference type="AlphaFoldDB" id="A0ABC9WYW4"/>
<evidence type="ECO:0000313" key="1">
    <source>
        <dbReference type="EMBL" id="GAB0190564.1"/>
    </source>
</evidence>
<name>A0ABC9WYW4_GRUJA</name>
<keyword evidence="2" id="KW-1185">Reference proteome</keyword>
<evidence type="ECO:0000313" key="2">
    <source>
        <dbReference type="Proteomes" id="UP001623348"/>
    </source>
</evidence>